<evidence type="ECO:0000259" key="2">
    <source>
        <dbReference type="PROSITE" id="PS50894"/>
    </source>
</evidence>
<comment type="caution">
    <text evidence="3">The sequence shown here is derived from an EMBL/GenBank/DDBJ whole genome shotgun (WGS) entry which is preliminary data.</text>
</comment>
<protein>
    <recommendedName>
        <fullName evidence="2">HPt domain-containing protein</fullName>
    </recommendedName>
</protein>
<dbReference type="RefSeq" id="WP_277899231.1">
    <property type="nucleotide sequence ID" value="NZ_JAQSVC010000002.1"/>
</dbReference>
<dbReference type="SUPFAM" id="SSF47226">
    <property type="entry name" value="Histidine-containing phosphotransfer domain, HPT domain"/>
    <property type="match status" value="1"/>
</dbReference>
<dbReference type="Gene3D" id="1.20.120.160">
    <property type="entry name" value="HPT domain"/>
    <property type="match status" value="1"/>
</dbReference>
<organism evidence="3 4">
    <name type="scientific">Galbibacter pacificus</name>
    <dbReference type="NCBI Taxonomy" id="2996052"/>
    <lineage>
        <taxon>Bacteria</taxon>
        <taxon>Pseudomonadati</taxon>
        <taxon>Bacteroidota</taxon>
        <taxon>Flavobacteriia</taxon>
        <taxon>Flavobacteriales</taxon>
        <taxon>Flavobacteriaceae</taxon>
        <taxon>Galbibacter</taxon>
    </lineage>
</organism>
<gene>
    <name evidence="3" type="ORF">OSR52_06440</name>
</gene>
<dbReference type="EMBL" id="JAPMUA010000002">
    <property type="protein sequence ID" value="MDG3585503.1"/>
    <property type="molecule type" value="Genomic_DNA"/>
</dbReference>
<evidence type="ECO:0000313" key="3">
    <source>
        <dbReference type="EMBL" id="MDG3585503.1"/>
    </source>
</evidence>
<name>A0ABT6FQG3_9FLAO</name>
<dbReference type="InterPro" id="IPR036641">
    <property type="entry name" value="HPT_dom_sf"/>
</dbReference>
<accession>A0ABT6FQG3</accession>
<feature type="modified residue" description="Phosphohistidine" evidence="1">
    <location>
        <position position="69"/>
    </location>
</feature>
<feature type="domain" description="HPt" evidence="2">
    <location>
        <begin position="30"/>
        <end position="130"/>
    </location>
</feature>
<sequence length="130" mass="15211">MINNTILGVNREKRLKRADITKLVNDCLGDKEYISEIVLLLNENIEEFYDATAIYLKAKDRFSISRAAHKIKNGLEMIQAYSLLDYIDVIQTECQHLDTFKNIEKLITDFKKEYTHVLSEVKQQIELLDE</sequence>
<proteinExistence type="predicted"/>
<dbReference type="PROSITE" id="PS50894">
    <property type="entry name" value="HPT"/>
    <property type="match status" value="1"/>
</dbReference>
<keyword evidence="4" id="KW-1185">Reference proteome</keyword>
<dbReference type="InterPro" id="IPR008207">
    <property type="entry name" value="Sig_transdc_His_kin_Hpt_dom"/>
</dbReference>
<dbReference type="Proteomes" id="UP001153642">
    <property type="component" value="Unassembled WGS sequence"/>
</dbReference>
<keyword evidence="1" id="KW-0597">Phosphoprotein</keyword>
<reference evidence="3" key="1">
    <citation type="submission" date="2022-11" db="EMBL/GenBank/DDBJ databases">
        <title>High-quality draft genome sequence of Galbibacter sp. strain CMA-7.</title>
        <authorList>
            <person name="Wei L."/>
            <person name="Dong C."/>
            <person name="Shao Z."/>
        </authorList>
    </citation>
    <scope>NUCLEOTIDE SEQUENCE</scope>
    <source>
        <strain evidence="3">CMA-7</strain>
    </source>
</reference>
<evidence type="ECO:0000256" key="1">
    <source>
        <dbReference type="PROSITE-ProRule" id="PRU00110"/>
    </source>
</evidence>
<evidence type="ECO:0000313" key="4">
    <source>
        <dbReference type="Proteomes" id="UP001153642"/>
    </source>
</evidence>